<sequence>MKIAVVSDDLIQHGGQERVTDAFLDIFPTAVLYSSAISPEWKTYLKSKNVKFHVSFADKIPFFYKLYRYYAPFLMHNLAFESFNLSEYDLVLSSSSRFAHTILTKPKTVHVCYMHSPGRMFWLTDDYFKNESYGILKPLKKFAKSFLSYFLLYQRMLDYVAAQRVNVFLTNSEVVKKRIKKFYGRESSVIHPFIDLKPFKKLVAKDGDYFLVVTRLAAWKRVDIAIEACMDLNLKLKIIGDGPDMPRLVNLAKKSPLIEFMGAVPDDVKLDTLAGSKALIQTQYEDFGIVPLEANATGKVVLAYGKGGVLETMQKGKTAEFFYSQNAESVKQLLISFDSTRYDIKECTKNAERFDLSVFRQNVLNFINSIGSVY</sequence>
<feature type="domain" description="Glycosyltransferase subfamily 4-like N-terminal" evidence="2">
    <location>
        <begin position="36"/>
        <end position="196"/>
    </location>
</feature>
<dbReference type="SUPFAM" id="SSF53756">
    <property type="entry name" value="UDP-Glycosyltransferase/glycogen phosphorylase"/>
    <property type="match status" value="1"/>
</dbReference>
<dbReference type="PANTHER" id="PTHR45947:SF3">
    <property type="entry name" value="SULFOQUINOVOSYL TRANSFERASE SQD2"/>
    <property type="match status" value="1"/>
</dbReference>
<dbReference type="Gene3D" id="3.40.50.2000">
    <property type="entry name" value="Glycogen Phosphorylase B"/>
    <property type="match status" value="2"/>
</dbReference>
<protein>
    <submittedName>
        <fullName evidence="3">Glycosyltransferase family 4 protein</fullName>
    </submittedName>
</protein>
<dbReference type="AlphaFoldDB" id="A0A7X9DJY7"/>
<proteinExistence type="predicted"/>
<reference evidence="3 4" key="1">
    <citation type="journal article" date="2020" name="Biotechnol. Biofuels">
        <title>New insights from the biogas microbiome by comprehensive genome-resolved metagenomics of nearly 1600 species originating from multiple anaerobic digesters.</title>
        <authorList>
            <person name="Campanaro S."/>
            <person name="Treu L."/>
            <person name="Rodriguez-R L.M."/>
            <person name="Kovalovszki A."/>
            <person name="Ziels R.M."/>
            <person name="Maus I."/>
            <person name="Zhu X."/>
            <person name="Kougias P.G."/>
            <person name="Basile A."/>
            <person name="Luo G."/>
            <person name="Schluter A."/>
            <person name="Konstantinidis K.T."/>
            <person name="Angelidaki I."/>
        </authorList>
    </citation>
    <scope>NUCLEOTIDE SEQUENCE [LARGE SCALE GENOMIC DNA]</scope>
    <source>
        <strain evidence="3">AS27yjCOA_165</strain>
    </source>
</reference>
<evidence type="ECO:0000259" key="2">
    <source>
        <dbReference type="Pfam" id="PF13439"/>
    </source>
</evidence>
<dbReference type="GO" id="GO:0016757">
    <property type="term" value="F:glycosyltransferase activity"/>
    <property type="evidence" value="ECO:0007669"/>
    <property type="project" value="InterPro"/>
</dbReference>
<gene>
    <name evidence="3" type="ORF">GYA27_00445</name>
</gene>
<evidence type="ECO:0000259" key="1">
    <source>
        <dbReference type="Pfam" id="PF00534"/>
    </source>
</evidence>
<evidence type="ECO:0000313" key="4">
    <source>
        <dbReference type="Proteomes" id="UP000526033"/>
    </source>
</evidence>
<evidence type="ECO:0000313" key="3">
    <source>
        <dbReference type="EMBL" id="NMB69659.1"/>
    </source>
</evidence>
<dbReference type="Proteomes" id="UP000526033">
    <property type="component" value="Unassembled WGS sequence"/>
</dbReference>
<dbReference type="InterPro" id="IPR050194">
    <property type="entry name" value="Glycosyltransferase_grp1"/>
</dbReference>
<dbReference type="InterPro" id="IPR028098">
    <property type="entry name" value="Glyco_trans_4-like_N"/>
</dbReference>
<dbReference type="EMBL" id="JAAZNL010000004">
    <property type="protein sequence ID" value="NMB69659.1"/>
    <property type="molecule type" value="Genomic_DNA"/>
</dbReference>
<dbReference type="Pfam" id="PF13439">
    <property type="entry name" value="Glyco_transf_4"/>
    <property type="match status" value="1"/>
</dbReference>
<keyword evidence="3" id="KW-0808">Transferase</keyword>
<organism evidence="3 4">
    <name type="scientific">candidate division WWE3 bacterium</name>
    <dbReference type="NCBI Taxonomy" id="2053526"/>
    <lineage>
        <taxon>Bacteria</taxon>
        <taxon>Katanobacteria</taxon>
    </lineage>
</organism>
<feature type="domain" description="Glycosyl transferase family 1" evidence="1">
    <location>
        <begin position="197"/>
        <end position="352"/>
    </location>
</feature>
<dbReference type="Pfam" id="PF00534">
    <property type="entry name" value="Glycos_transf_1"/>
    <property type="match status" value="1"/>
</dbReference>
<dbReference type="PANTHER" id="PTHR45947">
    <property type="entry name" value="SULFOQUINOVOSYL TRANSFERASE SQD2"/>
    <property type="match status" value="1"/>
</dbReference>
<name>A0A7X9DJY7_UNCKA</name>
<accession>A0A7X9DJY7</accession>
<dbReference type="InterPro" id="IPR001296">
    <property type="entry name" value="Glyco_trans_1"/>
</dbReference>
<comment type="caution">
    <text evidence="3">The sequence shown here is derived from an EMBL/GenBank/DDBJ whole genome shotgun (WGS) entry which is preliminary data.</text>
</comment>